<proteinExistence type="predicted"/>
<dbReference type="InterPro" id="IPR045518">
    <property type="entry name" value="2EXR"/>
</dbReference>
<comment type="caution">
    <text evidence="3">The sequence shown here is derived from an EMBL/GenBank/DDBJ whole genome shotgun (WGS) entry which is preliminary data.</text>
</comment>
<dbReference type="Proteomes" id="UP000249056">
    <property type="component" value="Unassembled WGS sequence"/>
</dbReference>
<feature type="chain" id="PRO_5017240730" description="2EXR domain-containing protein" evidence="1">
    <location>
        <begin position="23"/>
        <end position="318"/>
    </location>
</feature>
<dbReference type="OrthoDB" id="3473305at2759"/>
<keyword evidence="4" id="KW-1185">Reference proteome</keyword>
<feature type="signal peptide" evidence="1">
    <location>
        <begin position="1"/>
        <end position="22"/>
    </location>
</feature>
<feature type="domain" description="2EXR" evidence="2">
    <location>
        <begin position="20"/>
        <end position="86"/>
    </location>
</feature>
<evidence type="ECO:0000256" key="1">
    <source>
        <dbReference type="SAM" id="SignalP"/>
    </source>
</evidence>
<protein>
    <recommendedName>
        <fullName evidence="2">2EXR domain-containing protein</fullName>
    </recommendedName>
</protein>
<gene>
    <name evidence="3" type="ORF">DID88_004916</name>
</gene>
<dbReference type="AlphaFoldDB" id="A0A395IPY2"/>
<dbReference type="EMBL" id="QKRW01000025">
    <property type="protein sequence ID" value="RAL62350.1"/>
    <property type="molecule type" value="Genomic_DNA"/>
</dbReference>
<organism evidence="3 4">
    <name type="scientific">Monilinia fructigena</name>
    <dbReference type="NCBI Taxonomy" id="38457"/>
    <lineage>
        <taxon>Eukaryota</taxon>
        <taxon>Fungi</taxon>
        <taxon>Dikarya</taxon>
        <taxon>Ascomycota</taxon>
        <taxon>Pezizomycotina</taxon>
        <taxon>Leotiomycetes</taxon>
        <taxon>Helotiales</taxon>
        <taxon>Sclerotiniaceae</taxon>
        <taxon>Monilinia</taxon>
    </lineage>
</organism>
<accession>A0A395IPY2</accession>
<dbReference type="PANTHER" id="PTHR35910">
    <property type="entry name" value="2EXR DOMAIN-CONTAINING PROTEIN"/>
    <property type="match status" value="1"/>
</dbReference>
<reference evidence="3 4" key="1">
    <citation type="submission" date="2018-06" db="EMBL/GenBank/DDBJ databases">
        <title>Genome Sequence of the Brown Rot Fungal Pathogen Monilinia fructigena.</title>
        <authorList>
            <person name="Landi L."/>
            <person name="De Miccolis Angelini R.M."/>
            <person name="Pollastro S."/>
            <person name="Abate D."/>
            <person name="Faretra F."/>
            <person name="Romanazzi G."/>
        </authorList>
    </citation>
    <scope>NUCLEOTIDE SEQUENCE [LARGE SCALE GENOMIC DNA]</scope>
    <source>
        <strain evidence="3 4">Mfrg269</strain>
    </source>
</reference>
<dbReference type="PANTHER" id="PTHR35910:SF6">
    <property type="entry name" value="2EXR DOMAIN-CONTAINING PROTEIN"/>
    <property type="match status" value="1"/>
</dbReference>
<name>A0A395IPY2_9HELO</name>
<evidence type="ECO:0000259" key="2">
    <source>
        <dbReference type="Pfam" id="PF20150"/>
    </source>
</evidence>
<evidence type="ECO:0000313" key="4">
    <source>
        <dbReference type="Proteomes" id="UP000249056"/>
    </source>
</evidence>
<dbReference type="Pfam" id="PF20150">
    <property type="entry name" value="2EXR"/>
    <property type="match status" value="1"/>
</dbReference>
<keyword evidence="1" id="KW-0732">Signal</keyword>
<evidence type="ECO:0000313" key="3">
    <source>
        <dbReference type="EMBL" id="RAL62350.1"/>
    </source>
</evidence>
<sequence>MARRRFTLSLHFVASLCRFTLSLQLPIEIRQIIWNLTLESRFVEVRPKAHNQAGFFTLTPTPTALSVCQDSRDAVLQFYPNLLDKEYVIHPNKLTVYDQAVGAAIPGTKLNSCMDVLYLDWRIADNLDIFLKQMSNPLAPNILYLALNQNLMFQRTTPHHFDKCKQIKVHNGQFQPVPDEHNCFSVDFEWRILEDDAVDFFTNIIVSMWEPQELVFVSDAYGLDPYCFYQARNERAALTIFMDDYIYVFRAPNNDPIYDYRDELYAMRSLAYRDPFRYDCLLRIHKYGLNIRHCLKFGWRFPASESPNVATMDTYTSW</sequence>